<dbReference type="InterPro" id="IPR008927">
    <property type="entry name" value="6-PGluconate_DH-like_C_sf"/>
</dbReference>
<dbReference type="NCBIfam" id="TIGR00112">
    <property type="entry name" value="proC"/>
    <property type="match status" value="1"/>
</dbReference>
<dbReference type="PIRSF" id="PIRSF000193">
    <property type="entry name" value="Pyrrol-5-carb_rd"/>
    <property type="match status" value="1"/>
</dbReference>
<comment type="similarity">
    <text evidence="1 4">Belongs to the pyrroline-5-carboxylate reductase family.</text>
</comment>
<name>A0A941DF49_9BURK</name>
<dbReference type="Gene3D" id="3.40.50.720">
    <property type="entry name" value="NAD(P)-binding Rossmann-like Domain"/>
    <property type="match status" value="1"/>
</dbReference>
<proteinExistence type="inferred from homology"/>
<dbReference type="FunFam" id="1.10.3730.10:FF:000001">
    <property type="entry name" value="Pyrroline-5-carboxylate reductase"/>
    <property type="match status" value="1"/>
</dbReference>
<dbReference type="GO" id="GO:0055129">
    <property type="term" value="P:L-proline biosynthetic process"/>
    <property type="evidence" value="ECO:0007669"/>
    <property type="project" value="UniProtKB-UniRule"/>
</dbReference>
<feature type="domain" description="Pyrroline-5-carboxylate reductase dimerisation" evidence="8">
    <location>
        <begin position="166"/>
        <end position="270"/>
    </location>
</feature>
<comment type="pathway">
    <text evidence="4">Amino-acid biosynthesis; L-proline biosynthesis; L-proline from L-glutamate 5-semialdehyde: step 1/1.</text>
</comment>
<evidence type="ECO:0000256" key="4">
    <source>
        <dbReference type="HAMAP-Rule" id="MF_01925"/>
    </source>
</evidence>
<evidence type="ECO:0000259" key="8">
    <source>
        <dbReference type="Pfam" id="PF14748"/>
    </source>
</evidence>
<keyword evidence="4" id="KW-0963">Cytoplasm</keyword>
<keyword evidence="4" id="KW-0641">Proline biosynthesis</keyword>
<keyword evidence="3 4" id="KW-0560">Oxidoreductase</keyword>
<dbReference type="Proteomes" id="UP000680158">
    <property type="component" value="Unassembled WGS sequence"/>
</dbReference>
<feature type="binding site" evidence="6">
    <location>
        <begin position="10"/>
        <end position="15"/>
    </location>
    <ligand>
        <name>NADP(+)</name>
        <dbReference type="ChEBI" id="CHEBI:58349"/>
    </ligand>
</feature>
<dbReference type="RefSeq" id="WP_212685010.1">
    <property type="nucleotide sequence ID" value="NZ_JAGSPM010000008.1"/>
</dbReference>
<dbReference type="Gene3D" id="1.10.3730.10">
    <property type="entry name" value="ProC C-terminal domain-like"/>
    <property type="match status" value="1"/>
</dbReference>
<evidence type="ECO:0000256" key="5">
    <source>
        <dbReference type="NCBIfam" id="TIGR00112"/>
    </source>
</evidence>
<dbReference type="PANTHER" id="PTHR11645:SF0">
    <property type="entry name" value="PYRROLINE-5-CARBOXYLATE REDUCTASE 3"/>
    <property type="match status" value="1"/>
</dbReference>
<evidence type="ECO:0000256" key="6">
    <source>
        <dbReference type="PIRSR" id="PIRSR000193-1"/>
    </source>
</evidence>
<organism evidence="9 10">
    <name type="scientific">Undibacterium baiyunense</name>
    <dbReference type="NCBI Taxonomy" id="2828731"/>
    <lineage>
        <taxon>Bacteria</taxon>
        <taxon>Pseudomonadati</taxon>
        <taxon>Pseudomonadota</taxon>
        <taxon>Betaproteobacteria</taxon>
        <taxon>Burkholderiales</taxon>
        <taxon>Oxalobacteraceae</taxon>
        <taxon>Undibacterium</taxon>
    </lineage>
</organism>
<evidence type="ECO:0000256" key="2">
    <source>
        <dbReference type="ARBA" id="ARBA00022857"/>
    </source>
</evidence>
<evidence type="ECO:0000259" key="7">
    <source>
        <dbReference type="Pfam" id="PF03807"/>
    </source>
</evidence>
<dbReference type="GO" id="GO:0005737">
    <property type="term" value="C:cytoplasm"/>
    <property type="evidence" value="ECO:0007669"/>
    <property type="project" value="UniProtKB-SubCell"/>
</dbReference>
<keyword evidence="2 4" id="KW-0521">NADP</keyword>
<feature type="domain" description="Pyrroline-5-carboxylate reductase catalytic N-terminal" evidence="7">
    <location>
        <begin position="6"/>
        <end position="102"/>
    </location>
</feature>
<dbReference type="Pfam" id="PF03807">
    <property type="entry name" value="F420_oxidored"/>
    <property type="match status" value="1"/>
</dbReference>
<feature type="binding site" evidence="6">
    <location>
        <begin position="74"/>
        <end position="77"/>
    </location>
    <ligand>
        <name>NADP(+)</name>
        <dbReference type="ChEBI" id="CHEBI:58349"/>
    </ligand>
</feature>
<dbReference type="PANTHER" id="PTHR11645">
    <property type="entry name" value="PYRROLINE-5-CARBOXYLATE REDUCTASE"/>
    <property type="match status" value="1"/>
</dbReference>
<comment type="catalytic activity">
    <reaction evidence="4">
        <text>L-proline + NAD(+) = (S)-1-pyrroline-5-carboxylate + NADH + 2 H(+)</text>
        <dbReference type="Rhea" id="RHEA:14105"/>
        <dbReference type="ChEBI" id="CHEBI:15378"/>
        <dbReference type="ChEBI" id="CHEBI:17388"/>
        <dbReference type="ChEBI" id="CHEBI:57540"/>
        <dbReference type="ChEBI" id="CHEBI:57945"/>
        <dbReference type="ChEBI" id="CHEBI:60039"/>
        <dbReference type="EC" id="1.5.1.2"/>
    </reaction>
</comment>
<dbReference type="EC" id="1.5.1.2" evidence="4 5"/>
<comment type="caution">
    <text evidence="9">The sequence shown here is derived from an EMBL/GenBank/DDBJ whole genome shotgun (WGS) entry which is preliminary data.</text>
</comment>
<dbReference type="Pfam" id="PF14748">
    <property type="entry name" value="P5CR_dimer"/>
    <property type="match status" value="1"/>
</dbReference>
<dbReference type="EMBL" id="JAGSPM010000008">
    <property type="protein sequence ID" value="MBR7747624.1"/>
    <property type="molecule type" value="Genomic_DNA"/>
</dbReference>
<evidence type="ECO:0000313" key="9">
    <source>
        <dbReference type="EMBL" id="MBR7747624.1"/>
    </source>
</evidence>
<comment type="catalytic activity">
    <reaction evidence="4">
        <text>L-proline + NADP(+) = (S)-1-pyrroline-5-carboxylate + NADPH + 2 H(+)</text>
        <dbReference type="Rhea" id="RHEA:14109"/>
        <dbReference type="ChEBI" id="CHEBI:15378"/>
        <dbReference type="ChEBI" id="CHEBI:17388"/>
        <dbReference type="ChEBI" id="CHEBI:57783"/>
        <dbReference type="ChEBI" id="CHEBI:58349"/>
        <dbReference type="ChEBI" id="CHEBI:60039"/>
        <dbReference type="EC" id="1.5.1.2"/>
    </reaction>
</comment>
<comment type="subcellular location">
    <subcellularLocation>
        <location evidence="4">Cytoplasm</location>
    </subcellularLocation>
</comment>
<evidence type="ECO:0000256" key="1">
    <source>
        <dbReference type="ARBA" id="ARBA00005525"/>
    </source>
</evidence>
<keyword evidence="4" id="KW-0028">Amino-acid biosynthesis</keyword>
<gene>
    <name evidence="4" type="primary">proC</name>
    <name evidence="9" type="ORF">KDM92_13625</name>
</gene>
<sequence length="277" mass="29209">MQSNLRIAFIGGGNMAGALISSLVNKLAAPTQIHVIDLNPDSLQNLVTRYGVSTSLGTEQADSNLRSADLIVLAVKPQQLHTVAASLSPYIQSQIVLSVAAGIRAADLSRWLGGYQKIVRAMPNTPAMIGLGMSGLYAMDAVSMAERNVAQNIMQAVGDTLWVEQETMIDAVTAVSGSGPAYVFYFMEAMQEAAQQLGFDAAQARQLALATFQGAAQLAQQSDESVSILRERVTSKGGTTYAALCSMDASAVKPAIHQAVMAAAQRGKELGDEFGQN</sequence>
<evidence type="ECO:0000313" key="10">
    <source>
        <dbReference type="Proteomes" id="UP000680158"/>
    </source>
</evidence>
<dbReference type="InterPro" id="IPR028939">
    <property type="entry name" value="P5C_Rdtase_cat_N"/>
</dbReference>
<dbReference type="InterPro" id="IPR000304">
    <property type="entry name" value="Pyrroline-COOH_reductase"/>
</dbReference>
<dbReference type="HAMAP" id="MF_01925">
    <property type="entry name" value="P5C_reductase"/>
    <property type="match status" value="1"/>
</dbReference>
<dbReference type="SUPFAM" id="SSF48179">
    <property type="entry name" value="6-phosphogluconate dehydrogenase C-terminal domain-like"/>
    <property type="match status" value="1"/>
</dbReference>
<dbReference type="SUPFAM" id="SSF51735">
    <property type="entry name" value="NAD(P)-binding Rossmann-fold domains"/>
    <property type="match status" value="1"/>
</dbReference>
<evidence type="ECO:0000256" key="3">
    <source>
        <dbReference type="ARBA" id="ARBA00023002"/>
    </source>
</evidence>
<protein>
    <recommendedName>
        <fullName evidence="4 5">Pyrroline-5-carboxylate reductase</fullName>
        <shortName evidence="4">P5C reductase</shortName>
        <shortName evidence="4">P5CR</shortName>
        <ecNumber evidence="4 5">1.5.1.2</ecNumber>
    </recommendedName>
    <alternativeName>
        <fullName evidence="4">PCA reductase</fullName>
    </alternativeName>
</protein>
<dbReference type="InterPro" id="IPR029036">
    <property type="entry name" value="P5CR_dimer"/>
</dbReference>
<comment type="function">
    <text evidence="4">Catalyzes the reduction of 1-pyrroline-5-carboxylate (PCA) to L-proline.</text>
</comment>
<dbReference type="GO" id="GO:0004735">
    <property type="term" value="F:pyrroline-5-carboxylate reductase activity"/>
    <property type="evidence" value="ECO:0007669"/>
    <property type="project" value="UniProtKB-UniRule"/>
</dbReference>
<reference evidence="9 10" key="1">
    <citation type="submission" date="2021-04" db="EMBL/GenBank/DDBJ databases">
        <title>novel species isolated from subtropical streams in China.</title>
        <authorList>
            <person name="Lu H."/>
        </authorList>
    </citation>
    <scope>NUCLEOTIDE SEQUENCE [LARGE SCALE GENOMIC DNA]</scope>
    <source>
        <strain evidence="9 10">BYS107W</strain>
    </source>
</reference>
<dbReference type="InterPro" id="IPR036291">
    <property type="entry name" value="NAD(P)-bd_dom_sf"/>
</dbReference>
<dbReference type="AlphaFoldDB" id="A0A941DF49"/>
<accession>A0A941DF49</accession>
<keyword evidence="10" id="KW-1185">Reference proteome</keyword>